<name>A0A840QBC6_9PSEU</name>
<dbReference type="Proteomes" id="UP000584374">
    <property type="component" value="Unassembled WGS sequence"/>
</dbReference>
<feature type="domain" description="HTH cro/C1-type" evidence="1">
    <location>
        <begin position="16"/>
        <end position="56"/>
    </location>
</feature>
<dbReference type="SUPFAM" id="SSF47413">
    <property type="entry name" value="lambda repressor-like DNA-binding domains"/>
    <property type="match status" value="1"/>
</dbReference>
<sequence>MTHSLHQARQALGQQLRDLRKDAGLTGRGLAGLAGWHSSKVSKIEYGKQTPSEDDIRVWCQQTSADKQIPDLIAAVRNIESMYVEWRRMLSAGTKRRQNASRRLESDTKLMRWYEPVLVPGILQTAEYASEVMRRVIGFYDIPNDLEAGVAERMERQTILYRGDHRFHFILAQQALNTMVGSVETMIGQLDRLLAVMSLPRVAFGIIPNQAEYRVPTNQFIIFDNRLVHIETVSAELSISQPREVALYNKAFQQLSEQAVTGSAARTLITNALDRLYTQQNLDE</sequence>
<dbReference type="Pfam" id="PF13560">
    <property type="entry name" value="HTH_31"/>
    <property type="match status" value="1"/>
</dbReference>
<evidence type="ECO:0000313" key="3">
    <source>
        <dbReference type="Proteomes" id="UP000584374"/>
    </source>
</evidence>
<protein>
    <submittedName>
        <fullName evidence="2">Transcriptional regulator with XRE-family HTH domain</fullName>
    </submittedName>
</protein>
<keyword evidence="3" id="KW-1185">Reference proteome</keyword>
<evidence type="ECO:0000313" key="2">
    <source>
        <dbReference type="EMBL" id="MBB5155948.1"/>
    </source>
</evidence>
<dbReference type="Pfam" id="PF19054">
    <property type="entry name" value="DUF5753"/>
    <property type="match status" value="1"/>
</dbReference>
<dbReference type="InterPro" id="IPR001387">
    <property type="entry name" value="Cro/C1-type_HTH"/>
</dbReference>
<evidence type="ECO:0000259" key="1">
    <source>
        <dbReference type="PROSITE" id="PS50943"/>
    </source>
</evidence>
<organism evidence="2 3">
    <name type="scientific">Saccharopolyspora phatthalungensis</name>
    <dbReference type="NCBI Taxonomy" id="664693"/>
    <lineage>
        <taxon>Bacteria</taxon>
        <taxon>Bacillati</taxon>
        <taxon>Actinomycetota</taxon>
        <taxon>Actinomycetes</taxon>
        <taxon>Pseudonocardiales</taxon>
        <taxon>Pseudonocardiaceae</taxon>
        <taxon>Saccharopolyspora</taxon>
    </lineage>
</organism>
<dbReference type="InterPro" id="IPR010982">
    <property type="entry name" value="Lambda_DNA-bd_dom_sf"/>
</dbReference>
<gene>
    <name evidence="2" type="ORF">BJ970_003482</name>
</gene>
<dbReference type="GO" id="GO:0003677">
    <property type="term" value="F:DNA binding"/>
    <property type="evidence" value="ECO:0007669"/>
    <property type="project" value="InterPro"/>
</dbReference>
<dbReference type="CDD" id="cd00093">
    <property type="entry name" value="HTH_XRE"/>
    <property type="match status" value="1"/>
</dbReference>
<reference evidence="2 3" key="1">
    <citation type="submission" date="2020-08" db="EMBL/GenBank/DDBJ databases">
        <title>Sequencing the genomes of 1000 actinobacteria strains.</title>
        <authorList>
            <person name="Klenk H.-P."/>
        </authorList>
    </citation>
    <scope>NUCLEOTIDE SEQUENCE [LARGE SCALE GENOMIC DNA]</scope>
    <source>
        <strain evidence="2 3">DSM 45584</strain>
    </source>
</reference>
<proteinExistence type="predicted"/>
<comment type="caution">
    <text evidence="2">The sequence shown here is derived from an EMBL/GenBank/DDBJ whole genome shotgun (WGS) entry which is preliminary data.</text>
</comment>
<dbReference type="EMBL" id="JACHIW010000001">
    <property type="protein sequence ID" value="MBB5155948.1"/>
    <property type="molecule type" value="Genomic_DNA"/>
</dbReference>
<dbReference type="PROSITE" id="PS50943">
    <property type="entry name" value="HTH_CROC1"/>
    <property type="match status" value="1"/>
</dbReference>
<dbReference type="AlphaFoldDB" id="A0A840QBC6"/>
<dbReference type="InterPro" id="IPR043917">
    <property type="entry name" value="DUF5753"/>
</dbReference>
<dbReference type="Gene3D" id="1.10.260.40">
    <property type="entry name" value="lambda repressor-like DNA-binding domains"/>
    <property type="match status" value="1"/>
</dbReference>
<accession>A0A840QBC6</accession>
<dbReference type="RefSeq" id="WP_184727187.1">
    <property type="nucleotide sequence ID" value="NZ_JACHIW010000001.1"/>
</dbReference>